<dbReference type="RefSeq" id="WP_132123627.1">
    <property type="nucleotide sequence ID" value="NZ_SLWS01000010.1"/>
</dbReference>
<dbReference type="Gene3D" id="3.40.50.1820">
    <property type="entry name" value="alpha/beta hydrolase"/>
    <property type="match status" value="1"/>
</dbReference>
<dbReference type="GO" id="GO:0052689">
    <property type="term" value="F:carboxylic ester hydrolase activity"/>
    <property type="evidence" value="ECO:0007669"/>
    <property type="project" value="UniProtKB-KW"/>
</dbReference>
<evidence type="ECO:0000313" key="9">
    <source>
        <dbReference type="EMBL" id="TCO53668.1"/>
    </source>
</evidence>
<feature type="chain" id="PRO_5020299874" evidence="8">
    <location>
        <begin position="27"/>
        <end position="547"/>
    </location>
</feature>
<evidence type="ECO:0000256" key="2">
    <source>
        <dbReference type="ARBA" id="ARBA00022487"/>
    </source>
</evidence>
<dbReference type="EMBL" id="SLWS01000010">
    <property type="protein sequence ID" value="TCO53668.1"/>
    <property type="molecule type" value="Genomic_DNA"/>
</dbReference>
<dbReference type="PANTHER" id="PTHR33938">
    <property type="entry name" value="FERULOYL ESTERASE B-RELATED"/>
    <property type="match status" value="1"/>
</dbReference>
<comment type="similarity">
    <text evidence="1">Belongs to the tannase family.</text>
</comment>
<dbReference type="Proteomes" id="UP000295680">
    <property type="component" value="Unassembled WGS sequence"/>
</dbReference>
<evidence type="ECO:0000313" key="10">
    <source>
        <dbReference type="Proteomes" id="UP000295680"/>
    </source>
</evidence>
<sequence length="547" mass="58248">MGAFTRAAVVAAIAAALVLPANLANAGQSPVIKPVKACADLVRNFDIPGAPTHVTSTEVVPAAGTDPEYCDVKGHVDPAVEFELKLPTSTFTGRYFQDGCGGFCGTFFPSPFPDCGKPQAGDFAVAVTNDGHVGGGVFPAADGTWGANNEPLREDFFFRAPHVVSLASKWIITTYYGAPPKHSYFSGCSNGGREALLLAQRYPDDFDGIIAGAPAGYFDPLIVVQAWLYRSNTAADGSQIVTSDKLPALHSAVLAACDKLDGLVDGQLDDPRACTFDPGAIQCAGADQPTCLTAAQVAAVRKFYAGPTDQAGRKLYPAGEPRGTELAWDGWILPAPGLGSLAALLGDNYLKYLGYPVGTPASSLADFQFTLPDFNRLTLEGFKVNAMSLDLTRFQRHGGKLIIWHGWADQAIPPAGTVDYYQRLVQHSGGAQQTQKWARLFMIPGMYHCQGGDSLTTFDPTKELVNWVESGKAPEKVIAQAVDPNDNDKTVRTRPVFPYPLRAKYTGTGDINDAANFTPAAPLVPTTNDIVNWAGTYLHLLPGPVAH</sequence>
<dbReference type="Pfam" id="PF07519">
    <property type="entry name" value="Tannase"/>
    <property type="match status" value="2"/>
</dbReference>
<keyword evidence="6" id="KW-0106">Calcium</keyword>
<gene>
    <name evidence="9" type="ORF">EV192_110257</name>
</gene>
<dbReference type="SUPFAM" id="SSF53474">
    <property type="entry name" value="alpha/beta-Hydrolases"/>
    <property type="match status" value="1"/>
</dbReference>
<organism evidence="9 10">
    <name type="scientific">Actinocrispum wychmicini</name>
    <dbReference type="NCBI Taxonomy" id="1213861"/>
    <lineage>
        <taxon>Bacteria</taxon>
        <taxon>Bacillati</taxon>
        <taxon>Actinomycetota</taxon>
        <taxon>Actinomycetes</taxon>
        <taxon>Pseudonocardiales</taxon>
        <taxon>Pseudonocardiaceae</taxon>
        <taxon>Actinocrispum</taxon>
    </lineage>
</organism>
<accession>A0A4R2JAI3</accession>
<evidence type="ECO:0000256" key="1">
    <source>
        <dbReference type="ARBA" id="ARBA00006249"/>
    </source>
</evidence>
<dbReference type="OrthoDB" id="176867at2"/>
<dbReference type="InterPro" id="IPR029058">
    <property type="entry name" value="AB_hydrolase_fold"/>
</dbReference>
<evidence type="ECO:0000256" key="7">
    <source>
        <dbReference type="ARBA" id="ARBA00023157"/>
    </source>
</evidence>
<comment type="caution">
    <text evidence="9">The sequence shown here is derived from an EMBL/GenBank/DDBJ whole genome shotgun (WGS) entry which is preliminary data.</text>
</comment>
<keyword evidence="10" id="KW-1185">Reference proteome</keyword>
<feature type="signal peptide" evidence="8">
    <location>
        <begin position="1"/>
        <end position="26"/>
    </location>
</feature>
<dbReference type="InterPro" id="IPR011118">
    <property type="entry name" value="Tannase/feruloyl_esterase"/>
</dbReference>
<evidence type="ECO:0000256" key="3">
    <source>
        <dbReference type="ARBA" id="ARBA00022723"/>
    </source>
</evidence>
<reference evidence="9 10" key="1">
    <citation type="submission" date="2019-03" db="EMBL/GenBank/DDBJ databases">
        <title>Genomic Encyclopedia of Type Strains, Phase IV (KMG-IV): sequencing the most valuable type-strain genomes for metagenomic binning, comparative biology and taxonomic classification.</title>
        <authorList>
            <person name="Goeker M."/>
        </authorList>
    </citation>
    <scope>NUCLEOTIDE SEQUENCE [LARGE SCALE GENOMIC DNA]</scope>
    <source>
        <strain evidence="9 10">DSM 45934</strain>
    </source>
</reference>
<keyword evidence="5" id="KW-0378">Hydrolase</keyword>
<keyword evidence="7" id="KW-1015">Disulfide bond</keyword>
<evidence type="ECO:0000256" key="4">
    <source>
        <dbReference type="ARBA" id="ARBA00022729"/>
    </source>
</evidence>
<proteinExistence type="inferred from homology"/>
<evidence type="ECO:0000256" key="6">
    <source>
        <dbReference type="ARBA" id="ARBA00022837"/>
    </source>
</evidence>
<keyword evidence="3" id="KW-0479">Metal-binding</keyword>
<keyword evidence="2" id="KW-0719">Serine esterase</keyword>
<evidence type="ECO:0000256" key="8">
    <source>
        <dbReference type="SAM" id="SignalP"/>
    </source>
</evidence>
<protein>
    <submittedName>
        <fullName evidence="9">Feruloyl esterase</fullName>
    </submittedName>
</protein>
<name>A0A4R2JAI3_9PSEU</name>
<evidence type="ECO:0000256" key="5">
    <source>
        <dbReference type="ARBA" id="ARBA00022801"/>
    </source>
</evidence>
<dbReference type="GO" id="GO:0046872">
    <property type="term" value="F:metal ion binding"/>
    <property type="evidence" value="ECO:0007669"/>
    <property type="project" value="UniProtKB-KW"/>
</dbReference>
<keyword evidence="4 8" id="KW-0732">Signal</keyword>
<dbReference type="PANTHER" id="PTHR33938:SF15">
    <property type="entry name" value="FERULOYL ESTERASE B-RELATED"/>
    <property type="match status" value="1"/>
</dbReference>
<dbReference type="AlphaFoldDB" id="A0A4R2JAI3"/>